<comment type="caution">
    <text evidence="3">The sequence shown here is derived from an EMBL/GenBank/DDBJ whole genome shotgun (WGS) entry which is preliminary data.</text>
</comment>
<evidence type="ECO:0000256" key="1">
    <source>
        <dbReference type="SAM" id="MobiDB-lite"/>
    </source>
</evidence>
<protein>
    <submittedName>
        <fullName evidence="3">Ribbon-helix-helix protein, CopG family</fullName>
    </submittedName>
</protein>
<dbReference type="AlphaFoldDB" id="A0A395XD34"/>
<feature type="region of interest" description="Disordered" evidence="1">
    <location>
        <begin position="15"/>
        <end position="35"/>
    </location>
</feature>
<feature type="domain" description="Ribbon-helix-helix protein CopG" evidence="2">
    <location>
        <begin position="58"/>
        <end position="88"/>
    </location>
</feature>
<dbReference type="EMBL" id="QRZV01000004">
    <property type="protein sequence ID" value="RGW08671.1"/>
    <property type="molecule type" value="Genomic_DNA"/>
</dbReference>
<dbReference type="Pfam" id="PF01402">
    <property type="entry name" value="RHH_1"/>
    <property type="match status" value="1"/>
</dbReference>
<dbReference type="GO" id="GO:0006355">
    <property type="term" value="P:regulation of DNA-templated transcription"/>
    <property type="evidence" value="ECO:0007669"/>
    <property type="project" value="InterPro"/>
</dbReference>
<evidence type="ECO:0000313" key="4">
    <source>
        <dbReference type="Proteomes" id="UP000265970"/>
    </source>
</evidence>
<dbReference type="Proteomes" id="UP000265970">
    <property type="component" value="Unassembled WGS sequence"/>
</dbReference>
<dbReference type="Gene3D" id="1.10.1220.10">
    <property type="entry name" value="Met repressor-like"/>
    <property type="match status" value="1"/>
</dbReference>
<evidence type="ECO:0000313" key="3">
    <source>
        <dbReference type="EMBL" id="RGW08671.1"/>
    </source>
</evidence>
<feature type="compositionally biased region" description="Basic and acidic residues" evidence="1">
    <location>
        <begin position="20"/>
        <end position="29"/>
    </location>
</feature>
<sequence length="95" mass="10992">MSMSERDKELLRMVGMSEQQAERNARQAELESEPDGLTGRVYYGLHLAQPDEQEEMVTVSVRLPKATVDSLDQQARRYHISRSEYIRRRLAPDGQ</sequence>
<evidence type="ECO:0000259" key="2">
    <source>
        <dbReference type="Pfam" id="PF01402"/>
    </source>
</evidence>
<proteinExistence type="predicted"/>
<accession>A0A395XD34</accession>
<dbReference type="InterPro" id="IPR002145">
    <property type="entry name" value="CopG"/>
</dbReference>
<name>A0A395XD34_9BIFI</name>
<dbReference type="InterPro" id="IPR013321">
    <property type="entry name" value="Arc_rbn_hlx_hlx"/>
</dbReference>
<gene>
    <name evidence="3" type="ORF">DWV92_07480</name>
</gene>
<reference evidence="3 4" key="1">
    <citation type="submission" date="2018-08" db="EMBL/GenBank/DDBJ databases">
        <title>A genome reference for cultivated species of the human gut microbiota.</title>
        <authorList>
            <person name="Zou Y."/>
            <person name="Xue W."/>
            <person name="Luo G."/>
        </authorList>
    </citation>
    <scope>NUCLEOTIDE SEQUENCE [LARGE SCALE GENOMIC DNA]</scope>
    <source>
        <strain evidence="3 4">AF13-3LB</strain>
    </source>
</reference>
<organism evidence="3 4">
    <name type="scientific">Bifidobacterium pseudolongum</name>
    <dbReference type="NCBI Taxonomy" id="1694"/>
    <lineage>
        <taxon>Bacteria</taxon>
        <taxon>Bacillati</taxon>
        <taxon>Actinomycetota</taxon>
        <taxon>Actinomycetes</taxon>
        <taxon>Bifidobacteriales</taxon>
        <taxon>Bifidobacteriaceae</taxon>
        <taxon>Bifidobacterium</taxon>
    </lineage>
</organism>
<dbReference type="RefSeq" id="WP_118239544.1">
    <property type="nucleotide sequence ID" value="NZ_QRZV01000004.1"/>
</dbReference>